<dbReference type="InterPro" id="IPR036890">
    <property type="entry name" value="HATPase_C_sf"/>
</dbReference>
<dbReference type="SUPFAM" id="SSF55874">
    <property type="entry name" value="ATPase domain of HSP90 chaperone/DNA topoisomerase II/histidine kinase"/>
    <property type="match status" value="1"/>
</dbReference>
<comment type="catalytic activity">
    <reaction evidence="1">
        <text>ATP + protein L-histidine = ADP + protein N-phospho-L-histidine.</text>
        <dbReference type="EC" id="2.7.13.3"/>
    </reaction>
</comment>
<evidence type="ECO:0000256" key="2">
    <source>
        <dbReference type="ARBA" id="ARBA00004370"/>
    </source>
</evidence>
<feature type="region of interest" description="Disordered" evidence="10">
    <location>
        <begin position="663"/>
        <end position="732"/>
    </location>
</feature>
<feature type="compositionally biased region" description="Low complexity" evidence="10">
    <location>
        <begin position="622"/>
        <end position="634"/>
    </location>
</feature>
<dbReference type="InterPro" id="IPR050428">
    <property type="entry name" value="TCS_sensor_his_kinase"/>
</dbReference>
<evidence type="ECO:0000259" key="13">
    <source>
        <dbReference type="PROSITE" id="PS50885"/>
    </source>
</evidence>
<name>A0A0A0BL70_9CELL</name>
<dbReference type="InterPro" id="IPR013587">
    <property type="entry name" value="Nitrate/nitrite_sensing"/>
</dbReference>
<dbReference type="Pfam" id="PF08376">
    <property type="entry name" value="NIT"/>
    <property type="match status" value="1"/>
</dbReference>
<feature type="domain" description="HAMP" evidence="13">
    <location>
        <begin position="215"/>
        <end position="283"/>
    </location>
</feature>
<keyword evidence="15" id="KW-1185">Reference proteome</keyword>
<evidence type="ECO:0000256" key="5">
    <source>
        <dbReference type="ARBA" id="ARBA00022679"/>
    </source>
</evidence>
<organism evidence="14 15">
    <name type="scientific">Cellulomonas bogoriensis 69B4 = DSM 16987</name>
    <dbReference type="NCBI Taxonomy" id="1386082"/>
    <lineage>
        <taxon>Bacteria</taxon>
        <taxon>Bacillati</taxon>
        <taxon>Actinomycetota</taxon>
        <taxon>Actinomycetes</taxon>
        <taxon>Micrococcales</taxon>
        <taxon>Cellulomonadaceae</taxon>
        <taxon>Cellulomonas</taxon>
    </lineage>
</organism>
<dbReference type="EC" id="2.7.13.3" evidence="3"/>
<proteinExistence type="predicted"/>
<dbReference type="AlphaFoldDB" id="A0A0A0BL70"/>
<feature type="domain" description="Histidine kinase" evidence="12">
    <location>
        <begin position="298"/>
        <end position="506"/>
    </location>
</feature>
<keyword evidence="7" id="KW-0418">Kinase</keyword>
<evidence type="ECO:0000256" key="1">
    <source>
        <dbReference type="ARBA" id="ARBA00000085"/>
    </source>
</evidence>
<reference evidence="14 15" key="1">
    <citation type="submission" date="2013-08" db="EMBL/GenBank/DDBJ databases">
        <title>Genome sequencing of Cellulomonas bogoriensis 69B4.</title>
        <authorList>
            <person name="Chen F."/>
            <person name="Li Y."/>
            <person name="Wang G."/>
        </authorList>
    </citation>
    <scope>NUCLEOTIDE SEQUENCE [LARGE SCALE GENOMIC DNA]</scope>
    <source>
        <strain evidence="14 15">69B4</strain>
    </source>
</reference>
<dbReference type="Gene3D" id="6.10.340.10">
    <property type="match status" value="1"/>
</dbReference>
<keyword evidence="9" id="KW-0902">Two-component regulatory system</keyword>
<dbReference type="Pfam" id="PF00672">
    <property type="entry name" value="HAMP"/>
    <property type="match status" value="1"/>
</dbReference>
<keyword evidence="8 11" id="KW-1133">Transmembrane helix</keyword>
<dbReference type="RefSeq" id="WP_156968584.1">
    <property type="nucleotide sequence ID" value="NZ_AXCZ01000280.1"/>
</dbReference>
<feature type="non-terminal residue" evidence="14">
    <location>
        <position position="1"/>
    </location>
</feature>
<evidence type="ECO:0000256" key="6">
    <source>
        <dbReference type="ARBA" id="ARBA00022692"/>
    </source>
</evidence>
<dbReference type="OrthoDB" id="4652229at2"/>
<dbReference type="EMBL" id="AXCZ01000280">
    <property type="protein sequence ID" value="KGM08620.1"/>
    <property type="molecule type" value="Genomic_DNA"/>
</dbReference>
<dbReference type="InterPro" id="IPR003660">
    <property type="entry name" value="HAMP_dom"/>
</dbReference>
<evidence type="ECO:0000256" key="11">
    <source>
        <dbReference type="SAM" id="Phobius"/>
    </source>
</evidence>
<evidence type="ECO:0000256" key="8">
    <source>
        <dbReference type="ARBA" id="ARBA00022989"/>
    </source>
</evidence>
<dbReference type="Pfam" id="PF02518">
    <property type="entry name" value="HATPase_c"/>
    <property type="match status" value="1"/>
</dbReference>
<dbReference type="CDD" id="cd06225">
    <property type="entry name" value="HAMP"/>
    <property type="match status" value="1"/>
</dbReference>
<keyword evidence="14" id="KW-0547">Nucleotide-binding</keyword>
<keyword evidence="6 11" id="KW-0812">Transmembrane</keyword>
<evidence type="ECO:0000313" key="14">
    <source>
        <dbReference type="EMBL" id="KGM08620.1"/>
    </source>
</evidence>
<dbReference type="PANTHER" id="PTHR45436">
    <property type="entry name" value="SENSOR HISTIDINE KINASE YKOH"/>
    <property type="match status" value="1"/>
</dbReference>
<evidence type="ECO:0000256" key="7">
    <source>
        <dbReference type="ARBA" id="ARBA00022777"/>
    </source>
</evidence>
<feature type="non-terminal residue" evidence="14">
    <location>
        <position position="732"/>
    </location>
</feature>
<dbReference type="PANTHER" id="PTHR45436:SF5">
    <property type="entry name" value="SENSOR HISTIDINE KINASE TRCS"/>
    <property type="match status" value="1"/>
</dbReference>
<sequence length="732" mass="77233">IDAIRNSVDTGQVGMITVYSSYTNAAASIVEYPRLVADALGDRQLAVVVDTQTDVTELYEAFRAEQVLGREVLAGAREAPERRALGDALARTEALQFDTSVTVFRLDDETLNLEPALLATAGFESYANLRSLVGNLTDAFLNAVDPDQWYEAAEFELVGGEGEEGIADIESRVGQMAADRASVAAGAATREAAIIIAAALAAVAVSVVVALAIARAIVQPVRRLTVAAAKVRDELPLLVEQVSVPGQGPDLTLTKIPVTSRDEVGALAAAFNEVNETTIEVAQEQAALRASIAETFVNVARRDQVLLNRQLSFIDALERSEEDPTTLADLFRLDHLATRMRRNAESLLVLAGIDTGRRLRDPLATSDVIRTASSEIEHYERVQLDLPVDPLMLGHTALPAAHLLAELLENATVFSEPGTPVHVSTGFDNTHVLITILDQGLGMTPQEIMEANERLKKTSASDTLGAQRLGLYVVGRIADRLGAQVELAQGPSGTGTLAIVRLPRILFVDPSQIPLVQPNLAPSSQIESFPRPEQVAGALPPAPQQAPMPQQAPPQQAPMPQAPPQRTPMPQRQPMAPAPAGFQDVAPGSVGSVENPATEVDLGALTDGTTGGGLPRRRSRTADAAAPAPSQQQYREQDDAAAVSSIPLAPQADALAGAALDSDEVWTPPVVVPSEPLSVRREPAAADEAPQQEQGLPTRAPSAGGSGLPTRAPAGNLPRRESSQPAAGGLPV</sequence>
<dbReference type="Gene3D" id="3.30.565.10">
    <property type="entry name" value="Histidine kinase-like ATPase, C-terminal domain"/>
    <property type="match status" value="1"/>
</dbReference>
<dbReference type="PROSITE" id="PS50885">
    <property type="entry name" value="HAMP"/>
    <property type="match status" value="1"/>
</dbReference>
<keyword evidence="4" id="KW-0597">Phosphoprotein</keyword>
<evidence type="ECO:0000256" key="9">
    <source>
        <dbReference type="ARBA" id="ARBA00023012"/>
    </source>
</evidence>
<feature type="compositionally biased region" description="Low complexity" evidence="10">
    <location>
        <begin position="668"/>
        <end position="677"/>
    </location>
</feature>
<accession>A0A0A0BL70</accession>
<feature type="compositionally biased region" description="Low complexity" evidence="10">
    <location>
        <begin position="568"/>
        <end position="580"/>
    </location>
</feature>
<keyword evidence="11" id="KW-0472">Membrane</keyword>
<dbReference type="Proteomes" id="UP000054314">
    <property type="component" value="Unassembled WGS sequence"/>
</dbReference>
<dbReference type="GO" id="GO:0005886">
    <property type="term" value="C:plasma membrane"/>
    <property type="evidence" value="ECO:0007669"/>
    <property type="project" value="TreeGrafter"/>
</dbReference>
<keyword evidence="14" id="KW-0067">ATP-binding</keyword>
<evidence type="ECO:0000313" key="15">
    <source>
        <dbReference type="Proteomes" id="UP000054314"/>
    </source>
</evidence>
<evidence type="ECO:0000256" key="10">
    <source>
        <dbReference type="SAM" id="MobiDB-lite"/>
    </source>
</evidence>
<evidence type="ECO:0000259" key="12">
    <source>
        <dbReference type="PROSITE" id="PS50109"/>
    </source>
</evidence>
<protein>
    <recommendedName>
        <fullName evidence="3">histidine kinase</fullName>
        <ecNumber evidence="3">2.7.13.3</ecNumber>
    </recommendedName>
</protein>
<feature type="region of interest" description="Disordered" evidence="10">
    <location>
        <begin position="534"/>
        <end position="645"/>
    </location>
</feature>
<evidence type="ECO:0000256" key="3">
    <source>
        <dbReference type="ARBA" id="ARBA00012438"/>
    </source>
</evidence>
<comment type="caution">
    <text evidence="14">The sequence shown here is derived from an EMBL/GenBank/DDBJ whole genome shotgun (WGS) entry which is preliminary data.</text>
</comment>
<evidence type="ECO:0000256" key="4">
    <source>
        <dbReference type="ARBA" id="ARBA00022553"/>
    </source>
</evidence>
<comment type="subcellular location">
    <subcellularLocation>
        <location evidence="2">Membrane</location>
    </subcellularLocation>
</comment>
<dbReference type="GO" id="GO:0004673">
    <property type="term" value="F:protein histidine kinase activity"/>
    <property type="evidence" value="ECO:0007669"/>
    <property type="project" value="UniProtKB-EC"/>
</dbReference>
<feature type="transmembrane region" description="Helical" evidence="11">
    <location>
        <begin position="192"/>
        <end position="214"/>
    </location>
</feature>
<dbReference type="GO" id="GO:0000160">
    <property type="term" value="P:phosphorelay signal transduction system"/>
    <property type="evidence" value="ECO:0007669"/>
    <property type="project" value="UniProtKB-KW"/>
</dbReference>
<dbReference type="InterPro" id="IPR003594">
    <property type="entry name" value="HATPase_dom"/>
</dbReference>
<dbReference type="SMART" id="SM00304">
    <property type="entry name" value="HAMP"/>
    <property type="match status" value="1"/>
</dbReference>
<dbReference type="SMART" id="SM00387">
    <property type="entry name" value="HATPase_c"/>
    <property type="match status" value="1"/>
</dbReference>
<feature type="compositionally biased region" description="Pro residues" evidence="10">
    <location>
        <begin position="540"/>
        <end position="567"/>
    </location>
</feature>
<gene>
    <name evidence="14" type="ORF">N869_09470</name>
</gene>
<keyword evidence="5" id="KW-0808">Transferase</keyword>
<dbReference type="InterPro" id="IPR005467">
    <property type="entry name" value="His_kinase_dom"/>
</dbReference>
<dbReference type="PROSITE" id="PS50109">
    <property type="entry name" value="HIS_KIN"/>
    <property type="match status" value="1"/>
</dbReference>
<dbReference type="GO" id="GO:0005524">
    <property type="term" value="F:ATP binding"/>
    <property type="evidence" value="ECO:0007669"/>
    <property type="project" value="UniProtKB-KW"/>
</dbReference>